<evidence type="ECO:0000256" key="2">
    <source>
        <dbReference type="ARBA" id="ARBA00023002"/>
    </source>
</evidence>
<dbReference type="Gene3D" id="3.50.50.60">
    <property type="entry name" value="FAD/NAD(P)-binding domain"/>
    <property type="match status" value="1"/>
</dbReference>
<evidence type="ECO:0000256" key="1">
    <source>
        <dbReference type="ARBA" id="ARBA00007992"/>
    </source>
</evidence>
<evidence type="ECO:0008006" key="6">
    <source>
        <dbReference type="Google" id="ProtNLM"/>
    </source>
</evidence>
<organism evidence="4 5">
    <name type="scientific">Aspergillus keveii</name>
    <dbReference type="NCBI Taxonomy" id="714993"/>
    <lineage>
        <taxon>Eukaryota</taxon>
        <taxon>Fungi</taxon>
        <taxon>Dikarya</taxon>
        <taxon>Ascomycota</taxon>
        <taxon>Pezizomycotina</taxon>
        <taxon>Eurotiomycetes</taxon>
        <taxon>Eurotiomycetidae</taxon>
        <taxon>Eurotiales</taxon>
        <taxon>Aspergillaceae</taxon>
        <taxon>Aspergillus</taxon>
        <taxon>Aspergillus subgen. Nidulantes</taxon>
    </lineage>
</organism>
<gene>
    <name evidence="4" type="ORF">BJX66DRAFT_350028</name>
</gene>
<evidence type="ECO:0000256" key="3">
    <source>
        <dbReference type="ARBA" id="ARBA00023033"/>
    </source>
</evidence>
<protein>
    <recommendedName>
        <fullName evidence="6">FAD/NAD(P)-binding domain-containing protein</fullName>
    </recommendedName>
</protein>
<proteinExistence type="inferred from homology"/>
<comment type="caution">
    <text evidence="4">The sequence shown here is derived from an EMBL/GenBank/DDBJ whole genome shotgun (WGS) entry which is preliminary data.</text>
</comment>
<accession>A0ABR4FIE0</accession>
<sequence length="385" mass="42581">MERSQPSGIDILVVGAGIGGLCAAIELDAKGTMCESLRQKMRQFEKWPGVAERYDENCYKPALSIYTHAVPTSVSRAKLIKLLYDIAVSLGITFSFGQRVVKYFDDVDGSAAGVFTASGARHKAELVVAADGVGSKSSKLILGNDSRPKSSGFAVYRVAFPTAIAHRDKEVSNNFPAPTDGSDDSRIYLGPNTHAITIVFQEITTWLLTHGLIKQTPENTTVDWKLMWRDPKPASETPHTFLPTSANGATQAMEDGISLASCLELAGKDNIPLALRVHNHFLFQCVSCCQRAGFKNREQWHHVDLNEARKHPERLAEMTCQWITRHDPEVYAYQNWTKCVGHLLYGAEFVNTNIPTGYTYKPWTIDELLNAADEGVSVDDEGEWS</sequence>
<comment type="similarity">
    <text evidence="1">Belongs to the paxM FAD-dependent monooxygenase family.</text>
</comment>
<dbReference type="SUPFAM" id="SSF51905">
    <property type="entry name" value="FAD/NAD(P)-binding domain"/>
    <property type="match status" value="1"/>
</dbReference>
<evidence type="ECO:0000313" key="4">
    <source>
        <dbReference type="EMBL" id="KAL2783002.1"/>
    </source>
</evidence>
<reference evidence="4 5" key="1">
    <citation type="submission" date="2024-07" db="EMBL/GenBank/DDBJ databases">
        <title>Section-level genome sequencing and comparative genomics of Aspergillus sections Usti and Cavernicolus.</title>
        <authorList>
            <consortium name="Lawrence Berkeley National Laboratory"/>
            <person name="Nybo J.L."/>
            <person name="Vesth T.C."/>
            <person name="Theobald S."/>
            <person name="Frisvad J.C."/>
            <person name="Larsen T.O."/>
            <person name="Kjaerboelling I."/>
            <person name="Rothschild-Mancinelli K."/>
            <person name="Lyhne E.K."/>
            <person name="Kogle M.E."/>
            <person name="Barry K."/>
            <person name="Clum A."/>
            <person name="Na H."/>
            <person name="Ledsgaard L."/>
            <person name="Lin J."/>
            <person name="Lipzen A."/>
            <person name="Kuo A."/>
            <person name="Riley R."/>
            <person name="Mondo S."/>
            <person name="Labutti K."/>
            <person name="Haridas S."/>
            <person name="Pangalinan J."/>
            <person name="Salamov A.A."/>
            <person name="Simmons B.A."/>
            <person name="Magnuson J.K."/>
            <person name="Chen J."/>
            <person name="Drula E."/>
            <person name="Henrissat B."/>
            <person name="Wiebenga A."/>
            <person name="Lubbers R.J."/>
            <person name="Gomes A.C."/>
            <person name="Makela M.R."/>
            <person name="Stajich J."/>
            <person name="Grigoriev I.V."/>
            <person name="Mortensen U.H."/>
            <person name="De Vries R.P."/>
            <person name="Baker S.E."/>
            <person name="Andersen M.R."/>
        </authorList>
    </citation>
    <scope>NUCLEOTIDE SEQUENCE [LARGE SCALE GENOMIC DNA]</scope>
    <source>
        <strain evidence="4 5">CBS 209.92</strain>
    </source>
</reference>
<dbReference type="EMBL" id="JBFTWV010000284">
    <property type="protein sequence ID" value="KAL2783002.1"/>
    <property type="molecule type" value="Genomic_DNA"/>
</dbReference>
<keyword evidence="2" id="KW-0560">Oxidoreductase</keyword>
<keyword evidence="5" id="KW-1185">Reference proteome</keyword>
<keyword evidence="3" id="KW-0503">Monooxygenase</keyword>
<dbReference type="InterPro" id="IPR050493">
    <property type="entry name" value="FAD-dep_Monooxygenase_BioMet"/>
</dbReference>
<evidence type="ECO:0000313" key="5">
    <source>
        <dbReference type="Proteomes" id="UP001610563"/>
    </source>
</evidence>
<name>A0ABR4FIE0_9EURO</name>
<dbReference type="InterPro" id="IPR036188">
    <property type="entry name" value="FAD/NAD-bd_sf"/>
</dbReference>
<dbReference type="PANTHER" id="PTHR13789">
    <property type="entry name" value="MONOOXYGENASE"/>
    <property type="match status" value="1"/>
</dbReference>
<dbReference type="Proteomes" id="UP001610563">
    <property type="component" value="Unassembled WGS sequence"/>
</dbReference>
<dbReference type="PANTHER" id="PTHR13789:SF147">
    <property type="entry name" value="PUTATIVE (AFU_ORTHOLOGUE AFUA_2G01950)-RELATED"/>
    <property type="match status" value="1"/>
</dbReference>